<dbReference type="AlphaFoldDB" id="A0A6J4JSU2"/>
<gene>
    <name evidence="2" type="ORF">AVDCRST_MAG48-154</name>
</gene>
<evidence type="ECO:0000313" key="2">
    <source>
        <dbReference type="EMBL" id="CAA9286346.1"/>
    </source>
</evidence>
<name>A0A6J4JSU2_9ACTN</name>
<feature type="compositionally biased region" description="Basic and acidic residues" evidence="1">
    <location>
        <begin position="1"/>
        <end position="15"/>
    </location>
</feature>
<feature type="non-terminal residue" evidence="2">
    <location>
        <position position="171"/>
    </location>
</feature>
<feature type="compositionally biased region" description="Basic residues" evidence="1">
    <location>
        <begin position="115"/>
        <end position="137"/>
    </location>
</feature>
<protein>
    <submittedName>
        <fullName evidence="2">Uncharacterized protein</fullName>
    </submittedName>
</protein>
<proteinExistence type="predicted"/>
<feature type="compositionally biased region" description="Basic residues" evidence="1">
    <location>
        <begin position="16"/>
        <end position="29"/>
    </location>
</feature>
<reference evidence="2" key="1">
    <citation type="submission" date="2020-02" db="EMBL/GenBank/DDBJ databases">
        <authorList>
            <person name="Meier V. D."/>
        </authorList>
    </citation>
    <scope>NUCLEOTIDE SEQUENCE</scope>
    <source>
        <strain evidence="2">AVDCRST_MAG48</strain>
    </source>
</reference>
<feature type="region of interest" description="Disordered" evidence="1">
    <location>
        <begin position="1"/>
        <end position="171"/>
    </location>
</feature>
<feature type="compositionally biased region" description="Gly residues" evidence="1">
    <location>
        <begin position="38"/>
        <end position="52"/>
    </location>
</feature>
<accession>A0A6J4JSU2</accession>
<dbReference type="EMBL" id="CADCTS010000023">
    <property type="protein sequence ID" value="CAA9286346.1"/>
    <property type="molecule type" value="Genomic_DNA"/>
</dbReference>
<feature type="compositionally biased region" description="Low complexity" evidence="1">
    <location>
        <begin position="69"/>
        <end position="85"/>
    </location>
</feature>
<evidence type="ECO:0000256" key="1">
    <source>
        <dbReference type="SAM" id="MobiDB-lite"/>
    </source>
</evidence>
<organism evidence="2">
    <name type="scientific">uncultured Friedmanniella sp</name>
    <dbReference type="NCBI Taxonomy" id="335381"/>
    <lineage>
        <taxon>Bacteria</taxon>
        <taxon>Bacillati</taxon>
        <taxon>Actinomycetota</taxon>
        <taxon>Actinomycetes</taxon>
        <taxon>Propionibacteriales</taxon>
        <taxon>Nocardioidaceae</taxon>
        <taxon>Friedmanniella</taxon>
        <taxon>environmental samples</taxon>
    </lineage>
</organism>
<feature type="compositionally biased region" description="Basic and acidic residues" evidence="1">
    <location>
        <begin position="143"/>
        <end position="165"/>
    </location>
</feature>
<sequence length="171" mass="18508">GALDRRHPPPADRHHLLLHPHARRAHHPHGRVDARPGPGEGAGALPGAGAPGGARVVARHPGDLGAGGPALPQRRAVAPQPVAARLPRRPEHLRRAGAGRPRGPGPGGRQDPRRSRGRHERRGRGHLGASHQRRRAHPVPGPDRGRVDRDRGGRPPLPRARELRLHPRRRL</sequence>
<feature type="non-terminal residue" evidence="2">
    <location>
        <position position="1"/>
    </location>
</feature>